<dbReference type="Proteomes" id="UP001190700">
    <property type="component" value="Unassembled WGS sequence"/>
</dbReference>
<dbReference type="InterPro" id="IPR013099">
    <property type="entry name" value="K_chnl_dom"/>
</dbReference>
<feature type="domain" description="Potassium channel" evidence="14">
    <location>
        <begin position="225"/>
        <end position="301"/>
    </location>
</feature>
<keyword evidence="4 12" id="KW-0812">Transmembrane</keyword>
<comment type="subcellular location">
    <subcellularLocation>
        <location evidence="1">Membrane</location>
        <topology evidence="1">Multi-pass membrane protein</topology>
    </subcellularLocation>
</comment>
<keyword evidence="3" id="KW-0633">Potassium transport</keyword>
<evidence type="ECO:0000259" key="13">
    <source>
        <dbReference type="Pfam" id="PF03493"/>
    </source>
</evidence>
<dbReference type="Pfam" id="PF22614">
    <property type="entry name" value="Slo-like_RCK"/>
    <property type="match status" value="1"/>
</dbReference>
<protein>
    <submittedName>
        <fullName evidence="16">Uncharacterized protein</fullName>
    </submittedName>
</protein>
<dbReference type="AlphaFoldDB" id="A0AAE0KZA3"/>
<evidence type="ECO:0000256" key="12">
    <source>
        <dbReference type="SAM" id="Phobius"/>
    </source>
</evidence>
<feature type="transmembrane region" description="Helical" evidence="12">
    <location>
        <begin position="282"/>
        <end position="301"/>
    </location>
</feature>
<comment type="caution">
    <text evidence="16">The sequence shown here is derived from an EMBL/GenBank/DDBJ whole genome shotgun (WGS) entry which is preliminary data.</text>
</comment>
<evidence type="ECO:0000256" key="10">
    <source>
        <dbReference type="ARBA" id="ARBA00023303"/>
    </source>
</evidence>
<evidence type="ECO:0000256" key="1">
    <source>
        <dbReference type="ARBA" id="ARBA00004141"/>
    </source>
</evidence>
<keyword evidence="10" id="KW-0407">Ion channel</keyword>
<proteinExistence type="predicted"/>
<evidence type="ECO:0000256" key="5">
    <source>
        <dbReference type="ARBA" id="ARBA00022826"/>
    </source>
</evidence>
<evidence type="ECO:0000313" key="17">
    <source>
        <dbReference type="Proteomes" id="UP001190700"/>
    </source>
</evidence>
<keyword evidence="2" id="KW-0813">Transport</keyword>
<keyword evidence="5" id="KW-0631">Potassium channel</keyword>
<dbReference type="EMBL" id="LGRX02013279">
    <property type="protein sequence ID" value="KAK3266266.1"/>
    <property type="molecule type" value="Genomic_DNA"/>
</dbReference>
<evidence type="ECO:0000256" key="2">
    <source>
        <dbReference type="ARBA" id="ARBA00022448"/>
    </source>
</evidence>
<dbReference type="InterPro" id="IPR047871">
    <property type="entry name" value="K_chnl_Slo-like"/>
</dbReference>
<evidence type="ECO:0000313" key="16">
    <source>
        <dbReference type="EMBL" id="KAK3266266.1"/>
    </source>
</evidence>
<name>A0AAE0KZA3_9CHLO</name>
<keyword evidence="8" id="KW-0406">Ion transport</keyword>
<dbReference type="InterPro" id="IPR003148">
    <property type="entry name" value="RCK_N"/>
</dbReference>
<dbReference type="SUPFAM" id="SSF81324">
    <property type="entry name" value="Voltage-gated potassium channels"/>
    <property type="match status" value="1"/>
</dbReference>
<evidence type="ECO:0000256" key="4">
    <source>
        <dbReference type="ARBA" id="ARBA00022692"/>
    </source>
</evidence>
<feature type="non-terminal residue" evidence="16">
    <location>
        <position position="600"/>
    </location>
</feature>
<dbReference type="Gene3D" id="3.40.50.720">
    <property type="entry name" value="NAD(P)-binding Rossmann-like Domain"/>
    <property type="match status" value="1"/>
</dbReference>
<feature type="transmembrane region" description="Helical" evidence="12">
    <location>
        <begin position="124"/>
        <end position="143"/>
    </location>
</feature>
<dbReference type="Pfam" id="PF03493">
    <property type="entry name" value="BK_channel_a"/>
    <property type="match status" value="1"/>
</dbReference>
<evidence type="ECO:0000256" key="11">
    <source>
        <dbReference type="ARBA" id="ARBA00034430"/>
    </source>
</evidence>
<feature type="transmembrane region" description="Helical" evidence="12">
    <location>
        <begin position="163"/>
        <end position="185"/>
    </location>
</feature>
<feature type="domain" description="RCK N-terminal" evidence="15">
    <location>
        <begin position="326"/>
        <end position="450"/>
    </location>
</feature>
<organism evidence="16 17">
    <name type="scientific">Cymbomonas tetramitiformis</name>
    <dbReference type="NCBI Taxonomy" id="36881"/>
    <lineage>
        <taxon>Eukaryota</taxon>
        <taxon>Viridiplantae</taxon>
        <taxon>Chlorophyta</taxon>
        <taxon>Pyramimonadophyceae</taxon>
        <taxon>Pyramimonadales</taxon>
        <taxon>Pyramimonadaceae</taxon>
        <taxon>Cymbomonas</taxon>
    </lineage>
</organism>
<keyword evidence="9 12" id="KW-0472">Membrane</keyword>
<dbReference type="Pfam" id="PF07885">
    <property type="entry name" value="Ion_trans_2"/>
    <property type="match status" value="1"/>
</dbReference>
<evidence type="ECO:0000259" key="15">
    <source>
        <dbReference type="Pfam" id="PF22614"/>
    </source>
</evidence>
<dbReference type="PANTHER" id="PTHR10027:SF10">
    <property type="entry name" value="SLOWPOKE 2, ISOFORM D"/>
    <property type="match status" value="1"/>
</dbReference>
<comment type="catalytic activity">
    <reaction evidence="11">
        <text>K(+)(in) = K(+)(out)</text>
        <dbReference type="Rhea" id="RHEA:29463"/>
        <dbReference type="ChEBI" id="CHEBI:29103"/>
    </reaction>
</comment>
<sequence>MYNSTGVASYSVAPFAAESDEIYAVEGASWTAIWDQVVYIIGTQSAVLALSYPLRWWYQHFAKTRTGLGKLHLLKNKVLGDAYNPPVWPYAYFPIILAIANFFLSAVTVYFWVVKTYRQTVDTWMLNIEYTISTFFMLHYLVNMVKNEFSLGYVVNIDSGIDLWTIVPVLMQGSVINTWLSWSYIRVYCLYRYFKRLMAIGYNPFEMTDVTEQIISSGLKFLTMTIILSGTMFIFEVLGPIKGFEDQSISTGMGDISFFSMFYFMLTTISTVGYGDLSPVTMLGRCLTFICVLNGVVFFSVESGRVLELQRREDSGEGRYKPRRKHSRHVVICGGAVENSVVNILSSILEELTNPSVCGGEEFVPDVVLLGSRELSPALRTLIREHGTYKKAVYTLRGTAFEDADTERCRLKDAKMLFILPNMNTERSDKEDRYGILLASTVLKVHVNIPLRLVLLRPENRRLASYFNIPRTDCYALNEFKANMLAQSVRCPGTATLLLGLAHYPGDVDPQLIAINPWIKEFNSGACHQVHGALLQENYCNLPFSEVCQQVYLQTGALLVACQTSGRVMTNPGCACNIGKNTVVFLVAESMLQIISVIQA</sequence>
<keyword evidence="6" id="KW-0630">Potassium</keyword>
<evidence type="ECO:0000256" key="6">
    <source>
        <dbReference type="ARBA" id="ARBA00022958"/>
    </source>
</evidence>
<accession>A0AAE0KZA3</accession>
<evidence type="ECO:0000256" key="3">
    <source>
        <dbReference type="ARBA" id="ARBA00022538"/>
    </source>
</evidence>
<dbReference type="Gene3D" id="1.10.287.70">
    <property type="match status" value="1"/>
</dbReference>
<reference evidence="16 17" key="1">
    <citation type="journal article" date="2015" name="Genome Biol. Evol.">
        <title>Comparative Genomics of a Bacterivorous Green Alga Reveals Evolutionary Causalities and Consequences of Phago-Mixotrophic Mode of Nutrition.</title>
        <authorList>
            <person name="Burns J.A."/>
            <person name="Paasch A."/>
            <person name="Narechania A."/>
            <person name="Kim E."/>
        </authorList>
    </citation>
    <scope>NUCLEOTIDE SEQUENCE [LARGE SCALE GENOMIC DNA]</scope>
    <source>
        <strain evidence="16 17">PLY_AMNH</strain>
    </source>
</reference>
<evidence type="ECO:0000256" key="9">
    <source>
        <dbReference type="ARBA" id="ARBA00023136"/>
    </source>
</evidence>
<keyword evidence="17" id="KW-1185">Reference proteome</keyword>
<dbReference type="GO" id="GO:0005267">
    <property type="term" value="F:potassium channel activity"/>
    <property type="evidence" value="ECO:0007669"/>
    <property type="project" value="UniProtKB-KW"/>
</dbReference>
<feature type="domain" description="Calcium-activated potassium channel BK alpha subunit" evidence="13">
    <location>
        <begin position="477"/>
        <end position="561"/>
    </location>
</feature>
<evidence type="ECO:0000256" key="8">
    <source>
        <dbReference type="ARBA" id="ARBA00023065"/>
    </source>
</evidence>
<evidence type="ECO:0000256" key="7">
    <source>
        <dbReference type="ARBA" id="ARBA00022989"/>
    </source>
</evidence>
<gene>
    <name evidence="16" type="ORF">CYMTET_25097</name>
</gene>
<feature type="transmembrane region" description="Helical" evidence="12">
    <location>
        <begin position="90"/>
        <end position="112"/>
    </location>
</feature>
<dbReference type="GO" id="GO:0016020">
    <property type="term" value="C:membrane"/>
    <property type="evidence" value="ECO:0007669"/>
    <property type="project" value="UniProtKB-SubCell"/>
</dbReference>
<keyword evidence="7 12" id="KW-1133">Transmembrane helix</keyword>
<dbReference type="InterPro" id="IPR003929">
    <property type="entry name" value="K_chnl_BK_asu"/>
</dbReference>
<evidence type="ECO:0000259" key="14">
    <source>
        <dbReference type="Pfam" id="PF07885"/>
    </source>
</evidence>
<dbReference type="PANTHER" id="PTHR10027">
    <property type="entry name" value="CALCIUM-ACTIVATED POTASSIUM CHANNEL ALPHA CHAIN"/>
    <property type="match status" value="1"/>
</dbReference>
<feature type="transmembrane region" description="Helical" evidence="12">
    <location>
        <begin position="221"/>
        <end position="241"/>
    </location>
</feature>
<feature type="transmembrane region" description="Helical" evidence="12">
    <location>
        <begin position="256"/>
        <end position="275"/>
    </location>
</feature>